<dbReference type="GO" id="GO:0005997">
    <property type="term" value="P:xylulose metabolic process"/>
    <property type="evidence" value="ECO:0007669"/>
    <property type="project" value="TreeGrafter"/>
</dbReference>
<sequence>MTIKSSLVLGIDLGTSGVRIAVVNQNNKLIHLASCEYFEDLRLCKDWQQCCKNLIEKIPVEIKDNLIACAVDGTSGTLMGCNYSGEPLGEALPYFVQFNEKLKNTFDPQHTSIGRALHLIKKHGKEILLRHQADWINGWLLDNWTWGEEGNNLRLGWNQLDNSWPKQLKDISWFNALPKIVSSGSVLGKISPTRAKELCLPKKLKIIAGTTDSNAAVLATEASYEEGISVLGSTIVIKRFTQKPLEGVGISNHRLYGKWLTGGASNAGCTVLKRFFSDKDLAELSRQIDPETNSGLELLPLPFKGERFPVNDSNLNPILEPRPVSDSLYLQALLEGLSRIEAMGWQKLANLEFRDPPEKIITIGGGARNPQWRRIRERIIGIPIKTCSRTPAEGVALLALKAMRRNP</sequence>
<evidence type="ECO:0000313" key="6">
    <source>
        <dbReference type="Proteomes" id="UP000001420"/>
    </source>
</evidence>
<dbReference type="PATRIC" id="fig|167539.5.peg.357"/>
<reference evidence="5 6" key="1">
    <citation type="journal article" date="2003" name="Proc. Natl. Acad. Sci. U.S.A.">
        <title>Genome sequence of the cyanobacterium Prochlorococcus marinus SS120, a nearly minimal oxyphototrophic genome.</title>
        <authorList>
            <person name="Dufresne A."/>
            <person name="Salanoubat M."/>
            <person name="Partensky F."/>
            <person name="Artiguenave F."/>
            <person name="Axmann I.M."/>
            <person name="Barbe V."/>
            <person name="Duprat S."/>
            <person name="Galperin M.Y."/>
            <person name="Koonin E.V."/>
            <person name="Le Gall F."/>
            <person name="Makarova K.S."/>
            <person name="Ostrowski M."/>
            <person name="Oztas S."/>
            <person name="Robert C."/>
            <person name="Rogozin I.B."/>
            <person name="Scanlan D.J."/>
            <person name="Tandeau de Marsac N."/>
            <person name="Weissenbach J."/>
            <person name="Wincker P."/>
            <person name="Wolf Y.I."/>
            <person name="Hess W.R."/>
        </authorList>
    </citation>
    <scope>NUCLEOTIDE SEQUENCE [LARGE SCALE GENOMIC DNA]</scope>
    <source>
        <strain evidence="6">SARG / CCMP1375 / SS120</strain>
    </source>
</reference>
<dbReference type="Gene3D" id="3.30.420.40">
    <property type="match status" value="2"/>
</dbReference>
<accession>Q7VDM8</accession>
<dbReference type="GO" id="GO:0019150">
    <property type="term" value="F:D-ribulokinase activity"/>
    <property type="evidence" value="ECO:0007669"/>
    <property type="project" value="TreeGrafter"/>
</dbReference>
<dbReference type="EnsemblBacteria" id="AAP99394">
    <property type="protein sequence ID" value="AAP99394"/>
    <property type="gene ID" value="Pro_0348"/>
</dbReference>
<proteinExistence type="inferred from homology"/>
<dbReference type="Proteomes" id="UP000001420">
    <property type="component" value="Chromosome"/>
</dbReference>
<comment type="similarity">
    <text evidence="1">Belongs to the FGGY kinase family.</text>
</comment>
<keyword evidence="2" id="KW-0808">Transferase</keyword>
<keyword evidence="3 5" id="KW-0418">Kinase</keyword>
<dbReference type="GO" id="GO:0005829">
    <property type="term" value="C:cytosol"/>
    <property type="evidence" value="ECO:0007669"/>
    <property type="project" value="TreeGrafter"/>
</dbReference>
<dbReference type="CDD" id="cd07783">
    <property type="entry name" value="ASKHA_NBD_FGGY_SePSK_AtXK1-like"/>
    <property type="match status" value="1"/>
</dbReference>
<protein>
    <submittedName>
        <fullName evidence="5">Sugar kinase</fullName>
    </submittedName>
</protein>
<dbReference type="InterPro" id="IPR018485">
    <property type="entry name" value="FGGY_C"/>
</dbReference>
<dbReference type="PANTHER" id="PTHR10196">
    <property type="entry name" value="SUGAR KINASE"/>
    <property type="match status" value="1"/>
</dbReference>
<dbReference type="SUPFAM" id="SSF53067">
    <property type="entry name" value="Actin-like ATPase domain"/>
    <property type="match status" value="2"/>
</dbReference>
<gene>
    <name evidence="5" type="primary">xylB</name>
    <name evidence="5" type="ordered locus">Pro_0348</name>
</gene>
<evidence type="ECO:0000259" key="4">
    <source>
        <dbReference type="Pfam" id="PF02782"/>
    </source>
</evidence>
<dbReference type="KEGG" id="pma:Pro_0348"/>
<dbReference type="eggNOG" id="COG1070">
    <property type="taxonomic scope" value="Bacteria"/>
</dbReference>
<feature type="domain" description="Carbohydrate kinase FGGY C-terminal" evidence="4">
    <location>
        <begin position="279"/>
        <end position="403"/>
    </location>
</feature>
<dbReference type="Pfam" id="PF02782">
    <property type="entry name" value="FGGY_C"/>
    <property type="match status" value="1"/>
</dbReference>
<dbReference type="OrthoDB" id="9805576at2"/>
<dbReference type="PANTHER" id="PTHR10196:SF80">
    <property type="entry name" value="D-RIBULOSE KINASE"/>
    <property type="match status" value="1"/>
</dbReference>
<dbReference type="GO" id="GO:0004856">
    <property type="term" value="F:D-xylulokinase activity"/>
    <property type="evidence" value="ECO:0007669"/>
    <property type="project" value="TreeGrafter"/>
</dbReference>
<dbReference type="STRING" id="167539.Pro_0348"/>
<evidence type="ECO:0000256" key="3">
    <source>
        <dbReference type="ARBA" id="ARBA00022777"/>
    </source>
</evidence>
<evidence type="ECO:0000313" key="5">
    <source>
        <dbReference type="EMBL" id="AAP99394.1"/>
    </source>
</evidence>
<evidence type="ECO:0000256" key="2">
    <source>
        <dbReference type="ARBA" id="ARBA00022679"/>
    </source>
</evidence>
<name>Q7VDM8_PROMA</name>
<evidence type="ECO:0000256" key="1">
    <source>
        <dbReference type="ARBA" id="ARBA00009156"/>
    </source>
</evidence>
<dbReference type="RefSeq" id="WP_011124503.1">
    <property type="nucleotide sequence ID" value="NC_005042.1"/>
</dbReference>
<organism evidence="5 6">
    <name type="scientific">Prochlorococcus marinus (strain SARG / CCMP1375 / SS120)</name>
    <dbReference type="NCBI Taxonomy" id="167539"/>
    <lineage>
        <taxon>Bacteria</taxon>
        <taxon>Bacillati</taxon>
        <taxon>Cyanobacteriota</taxon>
        <taxon>Cyanophyceae</taxon>
        <taxon>Synechococcales</taxon>
        <taxon>Prochlorococcaceae</taxon>
        <taxon>Prochlorococcus</taxon>
    </lineage>
</organism>
<keyword evidence="6" id="KW-1185">Reference proteome</keyword>
<dbReference type="EMBL" id="AE017126">
    <property type="protein sequence ID" value="AAP99394.1"/>
    <property type="molecule type" value="Genomic_DNA"/>
</dbReference>
<dbReference type="InterPro" id="IPR043129">
    <property type="entry name" value="ATPase_NBD"/>
</dbReference>
<dbReference type="AlphaFoldDB" id="Q7VDM8"/>
<dbReference type="HOGENOM" id="CLU_009281_0_0_3"/>